<sequence>METAGHRGKSGHMKKDGKAFKNNVGASNPTKASQDGPVQIVDSPLESWTLSTASCFHVSQHREIMENYVSGNFGKVNLLNGNSMDVVGKGDVRIKLSNNATWILHDVKHIPGHQWNLISVGLLSRKGYGMKFSSDGWEVSTGDFAFTVPIDDAQPNRVTYLSTSP</sequence>
<evidence type="ECO:0000313" key="3">
    <source>
        <dbReference type="EMBL" id="KAK9937921.1"/>
    </source>
</evidence>
<gene>
    <name evidence="3" type="ORF">M0R45_014686</name>
</gene>
<evidence type="ECO:0000313" key="4">
    <source>
        <dbReference type="Proteomes" id="UP001457282"/>
    </source>
</evidence>
<feature type="region of interest" description="Disordered" evidence="1">
    <location>
        <begin position="1"/>
        <end position="38"/>
    </location>
</feature>
<proteinExistence type="predicted"/>
<organism evidence="3 4">
    <name type="scientific">Rubus argutus</name>
    <name type="common">Southern blackberry</name>
    <dbReference type="NCBI Taxonomy" id="59490"/>
    <lineage>
        <taxon>Eukaryota</taxon>
        <taxon>Viridiplantae</taxon>
        <taxon>Streptophyta</taxon>
        <taxon>Embryophyta</taxon>
        <taxon>Tracheophyta</taxon>
        <taxon>Spermatophyta</taxon>
        <taxon>Magnoliopsida</taxon>
        <taxon>eudicotyledons</taxon>
        <taxon>Gunneridae</taxon>
        <taxon>Pentapetalae</taxon>
        <taxon>rosids</taxon>
        <taxon>fabids</taxon>
        <taxon>Rosales</taxon>
        <taxon>Rosaceae</taxon>
        <taxon>Rosoideae</taxon>
        <taxon>Rosoideae incertae sedis</taxon>
        <taxon>Rubus</taxon>
    </lineage>
</organism>
<accession>A0AAW1XM15</accession>
<comment type="caution">
    <text evidence="3">The sequence shown here is derived from an EMBL/GenBank/DDBJ whole genome shotgun (WGS) entry which is preliminary data.</text>
</comment>
<feature type="compositionally biased region" description="Basic residues" evidence="1">
    <location>
        <begin position="1"/>
        <end position="12"/>
    </location>
</feature>
<dbReference type="InterPro" id="IPR054722">
    <property type="entry name" value="PolX-like_BBD"/>
</dbReference>
<reference evidence="3 4" key="1">
    <citation type="journal article" date="2023" name="G3 (Bethesda)">
        <title>A chromosome-length genome assembly and annotation of blackberry (Rubus argutus, cv. 'Hillquist').</title>
        <authorList>
            <person name="Bruna T."/>
            <person name="Aryal R."/>
            <person name="Dudchenko O."/>
            <person name="Sargent D.J."/>
            <person name="Mead D."/>
            <person name="Buti M."/>
            <person name="Cavallini A."/>
            <person name="Hytonen T."/>
            <person name="Andres J."/>
            <person name="Pham M."/>
            <person name="Weisz D."/>
            <person name="Mascagni F."/>
            <person name="Usai G."/>
            <person name="Natali L."/>
            <person name="Bassil N."/>
            <person name="Fernandez G.E."/>
            <person name="Lomsadze A."/>
            <person name="Armour M."/>
            <person name="Olukolu B."/>
            <person name="Poorten T."/>
            <person name="Britton C."/>
            <person name="Davik J."/>
            <person name="Ashrafi H."/>
            <person name="Aiden E.L."/>
            <person name="Borodovsky M."/>
            <person name="Worthington M."/>
        </authorList>
    </citation>
    <scope>NUCLEOTIDE SEQUENCE [LARGE SCALE GENOMIC DNA]</scope>
    <source>
        <strain evidence="3">PI 553951</strain>
    </source>
</reference>
<name>A0AAW1XM15_RUBAR</name>
<dbReference type="Proteomes" id="UP001457282">
    <property type="component" value="Unassembled WGS sequence"/>
</dbReference>
<feature type="domain" description="Retrovirus-related Pol polyprotein from transposon TNT 1-94-like beta-barrel" evidence="2">
    <location>
        <begin position="48"/>
        <end position="128"/>
    </location>
</feature>
<dbReference type="EMBL" id="JBEDUW010000003">
    <property type="protein sequence ID" value="KAK9937921.1"/>
    <property type="molecule type" value="Genomic_DNA"/>
</dbReference>
<protein>
    <recommendedName>
        <fullName evidence="2">Retrovirus-related Pol polyprotein from transposon TNT 1-94-like beta-barrel domain-containing protein</fullName>
    </recommendedName>
</protein>
<dbReference type="AlphaFoldDB" id="A0AAW1XM15"/>
<keyword evidence="4" id="KW-1185">Reference proteome</keyword>
<dbReference type="Pfam" id="PF22936">
    <property type="entry name" value="Pol_BBD"/>
    <property type="match status" value="1"/>
</dbReference>
<evidence type="ECO:0000256" key="1">
    <source>
        <dbReference type="SAM" id="MobiDB-lite"/>
    </source>
</evidence>
<evidence type="ECO:0000259" key="2">
    <source>
        <dbReference type="Pfam" id="PF22936"/>
    </source>
</evidence>
<feature type="compositionally biased region" description="Polar residues" evidence="1">
    <location>
        <begin position="24"/>
        <end position="33"/>
    </location>
</feature>